<feature type="domain" description="Thiamine pyrophosphate enzyme N-terminal TPP-binding" evidence="15">
    <location>
        <begin position="14"/>
        <end position="120"/>
    </location>
</feature>
<dbReference type="SUPFAM" id="SSF52467">
    <property type="entry name" value="DHS-like NAD/FAD-binding domain"/>
    <property type="match status" value="1"/>
</dbReference>
<dbReference type="InterPro" id="IPR012000">
    <property type="entry name" value="Thiamin_PyroP_enz_cen_dom"/>
</dbReference>
<proteinExistence type="inferred from homology"/>
<keyword evidence="16" id="KW-0670">Pyruvate</keyword>
<evidence type="ECO:0000256" key="8">
    <source>
        <dbReference type="ARBA" id="ARBA00022842"/>
    </source>
</evidence>
<comment type="cofactor">
    <cofactor evidence="11">
        <name>Mg(2+)</name>
        <dbReference type="ChEBI" id="CHEBI:18420"/>
    </cofactor>
    <text evidence="11">Binds 1 Mg(2+) per subunit.</text>
</comment>
<comment type="catalytic activity">
    <reaction evidence="1">
        <text>a 2-oxocarboxylate + H(+) = an aldehyde + CO2</text>
        <dbReference type="Rhea" id="RHEA:11628"/>
        <dbReference type="ChEBI" id="CHEBI:15378"/>
        <dbReference type="ChEBI" id="CHEBI:16526"/>
        <dbReference type="ChEBI" id="CHEBI:17478"/>
        <dbReference type="ChEBI" id="CHEBI:35179"/>
        <dbReference type="EC" id="4.1.1.1"/>
    </reaction>
</comment>
<evidence type="ECO:0000256" key="10">
    <source>
        <dbReference type="ARBA" id="ARBA00023239"/>
    </source>
</evidence>
<keyword evidence="6 11" id="KW-0479">Metal-binding</keyword>
<dbReference type="GO" id="GO:0005634">
    <property type="term" value="C:nucleus"/>
    <property type="evidence" value="ECO:0007669"/>
    <property type="project" value="TreeGrafter"/>
</dbReference>
<dbReference type="CDD" id="cd02005">
    <property type="entry name" value="TPP_PDC_IPDC"/>
    <property type="match status" value="1"/>
</dbReference>
<evidence type="ECO:0000313" key="17">
    <source>
        <dbReference type="Proteomes" id="UP001187734"/>
    </source>
</evidence>
<dbReference type="EC" id="4.1.1.1" evidence="4"/>
<dbReference type="Pfam" id="PF02775">
    <property type="entry name" value="TPP_enzyme_C"/>
    <property type="match status" value="1"/>
</dbReference>
<evidence type="ECO:0000256" key="2">
    <source>
        <dbReference type="ARBA" id="ARBA00001964"/>
    </source>
</evidence>
<dbReference type="InterPro" id="IPR012001">
    <property type="entry name" value="Thiamin_PyroP_enz_TPP-bd_dom"/>
</dbReference>
<evidence type="ECO:0000313" key="16">
    <source>
        <dbReference type="EMBL" id="SPJ88006.1"/>
    </source>
</evidence>
<comment type="similarity">
    <text evidence="3 12">Belongs to the TPP enzyme family.</text>
</comment>
<evidence type="ECO:0000256" key="11">
    <source>
        <dbReference type="PIRSR" id="PIRSR036565-2"/>
    </source>
</evidence>
<feature type="binding site" evidence="11">
    <location>
        <position position="481"/>
    </location>
    <ligand>
        <name>Mg(2+)</name>
        <dbReference type="ChEBI" id="CHEBI:18420"/>
    </ligand>
</feature>
<evidence type="ECO:0000256" key="12">
    <source>
        <dbReference type="RuleBase" id="RU362132"/>
    </source>
</evidence>
<dbReference type="FunFam" id="3.40.50.970:FF:000024">
    <property type="entry name" value="Pyruvate decarboxylase isozyme"/>
    <property type="match status" value="1"/>
</dbReference>
<dbReference type="FunFam" id="3.40.50.970:FF:000019">
    <property type="entry name" value="Pyruvate decarboxylase isozyme"/>
    <property type="match status" value="1"/>
</dbReference>
<dbReference type="Gene3D" id="3.40.50.970">
    <property type="match status" value="2"/>
</dbReference>
<keyword evidence="7" id="KW-0210">Decarboxylase</keyword>
<keyword evidence="10" id="KW-0456">Lyase</keyword>
<dbReference type="GO" id="GO:0005829">
    <property type="term" value="C:cytosol"/>
    <property type="evidence" value="ECO:0007669"/>
    <property type="project" value="TreeGrafter"/>
</dbReference>
<sequence>MLKLSQIGLRQTVNVAEYLFTRLSQVGIRSVHGVPGDYNIAALDYLHQANLKWVGNTNELNAGYAADGYARVKGISAMITTSGVGELSAINALAGAFAEHVPIIHIVGCPSTQSQRNHMLVHHTLGNGKFDAFKTMSDQISCYSVKLISPADIADQIDNALRQCWICSRPVYIMLPTDIMKMKIESGNLMIPLNLQGSLNDHRKEDHIIEVILKRLYTAKKPSILIDTYAIRHRVVDEIKALVDKAQIPVFVTPMGRGGFDETNPNFGGLYAGEGSEPRTKEEVESSDLILRIGALECDLNTTGFSYSISELNTIDFQNTHIRDGYSEYRGIQMKGVLRKLAEKLDSSKLSHPRPRHITRTLSVEVEDRSPTITHAWLWSRLSKFLRETDVVVTESGSPNFGIWDTKFPSSVTALSQLFWGSIGWSVGASQGAALAVKDAGQTRRTILLIGDGSLQMTASELTTIIRHKLKVIIFCICNDGYTTERLIHGMDAEYNDVVRWKYKDLVTVLGGDDETTRKFQVHSKGELNELLKDEQFNNSSGVQFVELCMDKKDAPRALLQTAKKLVTKESPEDLH</sequence>
<evidence type="ECO:0000256" key="7">
    <source>
        <dbReference type="ARBA" id="ARBA00022793"/>
    </source>
</evidence>
<feature type="domain" description="Thiamine pyrophosphate enzyme central" evidence="13">
    <location>
        <begin position="210"/>
        <end position="321"/>
    </location>
</feature>
<dbReference type="InterPro" id="IPR047214">
    <property type="entry name" value="TPP_PDC_IPDC"/>
</dbReference>
<feature type="binding site" evidence="11">
    <location>
        <position position="452"/>
    </location>
    <ligand>
        <name>Mg(2+)</name>
        <dbReference type="ChEBI" id="CHEBI:18420"/>
    </ligand>
</feature>
<evidence type="ECO:0000256" key="9">
    <source>
        <dbReference type="ARBA" id="ARBA00023052"/>
    </source>
</evidence>
<keyword evidence="9 12" id="KW-0786">Thiamine pyrophosphate</keyword>
<dbReference type="PANTHER" id="PTHR43452:SF30">
    <property type="entry name" value="PYRUVATE DECARBOXYLASE ISOZYME 1-RELATED"/>
    <property type="match status" value="1"/>
</dbReference>
<evidence type="ECO:0000256" key="6">
    <source>
        <dbReference type="ARBA" id="ARBA00022723"/>
    </source>
</evidence>
<dbReference type="InterPro" id="IPR029035">
    <property type="entry name" value="DHS-like_NAD/FAD-binding_dom"/>
</dbReference>
<evidence type="ECO:0000256" key="5">
    <source>
        <dbReference type="ARBA" id="ARBA00014422"/>
    </source>
</evidence>
<feature type="domain" description="Thiamine pyrophosphate enzyme TPP-binding" evidence="14">
    <location>
        <begin position="414"/>
        <end position="534"/>
    </location>
</feature>
<dbReference type="InterPro" id="IPR011766">
    <property type="entry name" value="TPP_enzyme_TPP-bd"/>
</dbReference>
<feature type="binding site" evidence="11">
    <location>
        <position position="479"/>
    </location>
    <ligand>
        <name>Mg(2+)</name>
        <dbReference type="ChEBI" id="CHEBI:18420"/>
    </ligand>
</feature>
<protein>
    <recommendedName>
        <fullName evidence="5">Pyruvate decarboxylase</fullName>
        <ecNumber evidence="4">4.1.1.1</ecNumber>
    </recommendedName>
</protein>
<name>A0AAE8MKX7_9HYPO</name>
<keyword evidence="8 11" id="KW-0460">Magnesium</keyword>
<dbReference type="Gene3D" id="3.40.50.1220">
    <property type="entry name" value="TPP-binding domain"/>
    <property type="match status" value="1"/>
</dbReference>
<dbReference type="GO" id="GO:0030976">
    <property type="term" value="F:thiamine pyrophosphate binding"/>
    <property type="evidence" value="ECO:0007669"/>
    <property type="project" value="InterPro"/>
</dbReference>
<dbReference type="EMBL" id="ONZP01000600">
    <property type="protein sequence ID" value="SPJ88006.1"/>
    <property type="molecule type" value="Genomic_DNA"/>
</dbReference>
<gene>
    <name evidence="16" type="ORF">FTOL_12475</name>
</gene>
<dbReference type="GO" id="GO:0000287">
    <property type="term" value="F:magnesium ion binding"/>
    <property type="evidence" value="ECO:0007669"/>
    <property type="project" value="InterPro"/>
</dbReference>
<reference evidence="16" key="1">
    <citation type="submission" date="2018-03" db="EMBL/GenBank/DDBJ databases">
        <authorList>
            <person name="Guldener U."/>
        </authorList>
    </citation>
    <scope>NUCLEOTIDE SEQUENCE</scope>
</reference>
<evidence type="ECO:0000256" key="1">
    <source>
        <dbReference type="ARBA" id="ARBA00001041"/>
    </source>
</evidence>
<comment type="cofactor">
    <cofactor evidence="2">
        <name>thiamine diphosphate</name>
        <dbReference type="ChEBI" id="CHEBI:58937"/>
    </cofactor>
</comment>
<evidence type="ECO:0000256" key="4">
    <source>
        <dbReference type="ARBA" id="ARBA00013202"/>
    </source>
</evidence>
<dbReference type="Pfam" id="PF00205">
    <property type="entry name" value="TPP_enzyme_M"/>
    <property type="match status" value="1"/>
</dbReference>
<dbReference type="Proteomes" id="UP001187734">
    <property type="component" value="Unassembled WGS sequence"/>
</dbReference>
<dbReference type="GO" id="GO:0000949">
    <property type="term" value="P:aromatic amino acid family catabolic process to alcohol via Ehrlich pathway"/>
    <property type="evidence" value="ECO:0007669"/>
    <property type="project" value="TreeGrafter"/>
</dbReference>
<evidence type="ECO:0000256" key="3">
    <source>
        <dbReference type="ARBA" id="ARBA00007812"/>
    </source>
</evidence>
<accession>A0AAE8MKX7</accession>
<dbReference type="GO" id="GO:0004737">
    <property type="term" value="F:pyruvate decarboxylase activity"/>
    <property type="evidence" value="ECO:0007669"/>
    <property type="project" value="UniProtKB-EC"/>
</dbReference>
<dbReference type="PIRSF" id="PIRSF036565">
    <property type="entry name" value="Pyruvt_ip_decrb"/>
    <property type="match status" value="1"/>
</dbReference>
<evidence type="ECO:0000259" key="13">
    <source>
        <dbReference type="Pfam" id="PF00205"/>
    </source>
</evidence>
<dbReference type="SUPFAM" id="SSF52518">
    <property type="entry name" value="Thiamin diphosphate-binding fold (THDP-binding)"/>
    <property type="match status" value="2"/>
</dbReference>
<dbReference type="InterPro" id="IPR012110">
    <property type="entry name" value="PDC/IPDC-like"/>
</dbReference>
<dbReference type="InterPro" id="IPR047213">
    <property type="entry name" value="TPP_PYR_PDC_IPDC-like"/>
</dbReference>
<comment type="caution">
    <text evidence="16">The sequence shown here is derived from an EMBL/GenBank/DDBJ whole genome shotgun (WGS) entry which is preliminary data.</text>
</comment>
<keyword evidence="17" id="KW-1185">Reference proteome</keyword>
<organism evidence="16 17">
    <name type="scientific">Fusarium torulosum</name>
    <dbReference type="NCBI Taxonomy" id="33205"/>
    <lineage>
        <taxon>Eukaryota</taxon>
        <taxon>Fungi</taxon>
        <taxon>Dikarya</taxon>
        <taxon>Ascomycota</taxon>
        <taxon>Pezizomycotina</taxon>
        <taxon>Sordariomycetes</taxon>
        <taxon>Hypocreomycetidae</taxon>
        <taxon>Hypocreales</taxon>
        <taxon>Nectriaceae</taxon>
        <taxon>Fusarium</taxon>
    </lineage>
</organism>
<dbReference type="AlphaFoldDB" id="A0AAE8MKX7"/>
<dbReference type="CDD" id="cd07038">
    <property type="entry name" value="TPP_PYR_PDC_IPDC_like"/>
    <property type="match status" value="1"/>
</dbReference>
<dbReference type="Pfam" id="PF02776">
    <property type="entry name" value="TPP_enzyme_N"/>
    <property type="match status" value="1"/>
</dbReference>
<dbReference type="InterPro" id="IPR029061">
    <property type="entry name" value="THDP-binding"/>
</dbReference>
<evidence type="ECO:0000259" key="15">
    <source>
        <dbReference type="Pfam" id="PF02776"/>
    </source>
</evidence>
<dbReference type="PANTHER" id="PTHR43452">
    <property type="entry name" value="PYRUVATE DECARBOXYLASE"/>
    <property type="match status" value="1"/>
</dbReference>
<evidence type="ECO:0000259" key="14">
    <source>
        <dbReference type="Pfam" id="PF02775"/>
    </source>
</evidence>